<dbReference type="Gene3D" id="3.30.1330.60">
    <property type="entry name" value="OmpA-like domain"/>
    <property type="match status" value="1"/>
</dbReference>
<reference evidence="1" key="2">
    <citation type="submission" date="2021-04" db="EMBL/GenBank/DDBJ databases">
        <title>Isolation and characterization of a novel species of the genus Sulfurimonas.</title>
        <authorList>
            <person name="Fukui M."/>
        </authorList>
    </citation>
    <scope>NUCLEOTIDE SEQUENCE</scope>
    <source>
        <strain evidence="1">H1576</strain>
    </source>
</reference>
<reference evidence="1" key="1">
    <citation type="submission" date="2019-11" db="EMBL/GenBank/DDBJ databases">
        <authorList>
            <person name="Kojima H."/>
        </authorList>
    </citation>
    <scope>NUCLEOTIDE SEQUENCE</scope>
    <source>
        <strain evidence="1">H1576</strain>
    </source>
</reference>
<protein>
    <recommendedName>
        <fullName evidence="3">OmpA-like domain-containing protein</fullName>
    </recommendedName>
</protein>
<organism evidence="1 2">
    <name type="scientific">Sulfurimonas aquatica</name>
    <dbReference type="NCBI Taxonomy" id="2672570"/>
    <lineage>
        <taxon>Bacteria</taxon>
        <taxon>Pseudomonadati</taxon>
        <taxon>Campylobacterota</taxon>
        <taxon>Epsilonproteobacteria</taxon>
        <taxon>Campylobacterales</taxon>
        <taxon>Sulfurimonadaceae</taxon>
        <taxon>Sulfurimonas</taxon>
    </lineage>
</organism>
<accession>A0A975B1Q9</accession>
<evidence type="ECO:0008006" key="3">
    <source>
        <dbReference type="Google" id="ProtNLM"/>
    </source>
</evidence>
<name>A0A975B1Q9_9BACT</name>
<dbReference type="AlphaFoldDB" id="A0A975B1Q9"/>
<dbReference type="KEGG" id="saqt:GJV85_10450"/>
<dbReference type="SUPFAM" id="SSF103088">
    <property type="entry name" value="OmpA-like"/>
    <property type="match status" value="1"/>
</dbReference>
<keyword evidence="2" id="KW-1185">Reference proteome</keyword>
<evidence type="ECO:0000313" key="2">
    <source>
        <dbReference type="Proteomes" id="UP000671852"/>
    </source>
</evidence>
<dbReference type="SUPFAM" id="SSF82171">
    <property type="entry name" value="DPP6 N-terminal domain-like"/>
    <property type="match status" value="1"/>
</dbReference>
<evidence type="ECO:0000313" key="1">
    <source>
        <dbReference type="EMBL" id="QSZ42513.1"/>
    </source>
</evidence>
<gene>
    <name evidence="1" type="ORF">GJV85_10450</name>
</gene>
<dbReference type="RefSeq" id="WP_207561330.1">
    <property type="nucleotide sequence ID" value="NZ_CP046072.1"/>
</dbReference>
<dbReference type="PANTHER" id="PTHR42754">
    <property type="entry name" value="ENDOGLUCANASE"/>
    <property type="match status" value="1"/>
</dbReference>
<dbReference type="PANTHER" id="PTHR42754:SF1">
    <property type="entry name" value="LIPOPROTEIN"/>
    <property type="match status" value="1"/>
</dbReference>
<dbReference type="Proteomes" id="UP000671852">
    <property type="component" value="Chromosome"/>
</dbReference>
<sequence>MKYTLLILTLITHMLYANETDDSLIIKEPFNAELFDITQDYDRSISTVGFSTKHKKQYSSSEPYSDAFDYLQSVSSSHGVQMHLVKVDDSTNISLSKNVNLPKFSKAVSVLKTPSNGYFIGGYTLDGSLLFLKLDANANIMFSKSYGTKNQNKLTSLTLLNDGGVLAVGYSTTSRFKHDNIFEMGLGKNDIYLTRFSKNGNKIWSKKYGTQEDDKGVDAIQAEDGSIIAVSTTTKGNRTLIDLMRLSENGDKIWMKNYNAIAQTDNKIIPHRLIKLKDNNFLLLLSQFNEMNQEHIRLVKFDINQNILIDKEIFTTYPSALNDIKQFSDGTFIAVGYVRDAYNTDGLAMSLDSNLVQLNQEHYGGENYDAFSSLAILHNSQVAVAGSHTDENSQESNMWIVKLNKDASSAKKASSTSSLYQKLVSIFKEEIITSKLIINEDLSIELIDKSLYFSVAKHKLSEQQKLFLDTFTKKLIPLLYKYKETIVALEINGHTSSEWKDSDFSSTYLKNSKLSLNRAYATLSYIFNSQSSPTQEWLTKMLKGSALSYSKKVLYNDVENREKSRRVSFKIYTKE</sequence>
<dbReference type="EMBL" id="CP046072">
    <property type="protein sequence ID" value="QSZ42513.1"/>
    <property type="molecule type" value="Genomic_DNA"/>
</dbReference>
<proteinExistence type="predicted"/>
<dbReference type="InterPro" id="IPR036737">
    <property type="entry name" value="OmpA-like_sf"/>
</dbReference>